<feature type="transmembrane region" description="Helical" evidence="1">
    <location>
        <begin position="44"/>
        <end position="63"/>
    </location>
</feature>
<protein>
    <submittedName>
        <fullName evidence="2">Uncharacterized protein</fullName>
    </submittedName>
</protein>
<sequence length="153" mass="17843">MQKKFHTHFSFLNVLLYMGITSFFLIIIYKIISISILKGNLESYILQIVIVLIVLLLTALRFIRSDIIIDQKMLVLNKGIYKVKYPIEKVSEIKTLISLNGRSFEDLTLILLFHENKGSLILSLEDPFSFLEEIIKINQNIEIEEELKNLIKK</sequence>
<reference evidence="2" key="1">
    <citation type="submission" date="2021-04" db="EMBL/GenBank/DDBJ databases">
        <title>Genome seq and assembly of Bacillus sp.</title>
        <authorList>
            <person name="Chhetri G."/>
        </authorList>
    </citation>
    <scope>NUCLEOTIDE SEQUENCE</scope>
    <source>
        <strain evidence="2">RG28</strain>
    </source>
</reference>
<dbReference type="AlphaFoldDB" id="A0A940NKL0"/>
<keyword evidence="1" id="KW-1133">Transmembrane helix</keyword>
<dbReference type="Proteomes" id="UP000682134">
    <property type="component" value="Unassembled WGS sequence"/>
</dbReference>
<dbReference type="EMBL" id="JAGIYQ010000007">
    <property type="protein sequence ID" value="MBP0725922.1"/>
    <property type="molecule type" value="Genomic_DNA"/>
</dbReference>
<organism evidence="2 3">
    <name type="scientific">Gottfriedia endophytica</name>
    <dbReference type="NCBI Taxonomy" id="2820819"/>
    <lineage>
        <taxon>Bacteria</taxon>
        <taxon>Bacillati</taxon>
        <taxon>Bacillota</taxon>
        <taxon>Bacilli</taxon>
        <taxon>Bacillales</taxon>
        <taxon>Bacillaceae</taxon>
        <taxon>Gottfriedia</taxon>
    </lineage>
</organism>
<gene>
    <name evidence="2" type="ORF">J5Y03_12145</name>
</gene>
<comment type="caution">
    <text evidence="2">The sequence shown here is derived from an EMBL/GenBank/DDBJ whole genome shotgun (WGS) entry which is preliminary data.</text>
</comment>
<proteinExistence type="predicted"/>
<keyword evidence="1" id="KW-0812">Transmembrane</keyword>
<keyword evidence="3" id="KW-1185">Reference proteome</keyword>
<evidence type="ECO:0000256" key="1">
    <source>
        <dbReference type="SAM" id="Phobius"/>
    </source>
</evidence>
<dbReference type="RefSeq" id="WP_209405984.1">
    <property type="nucleotide sequence ID" value="NZ_JAGIYQ010000007.1"/>
</dbReference>
<keyword evidence="1" id="KW-0472">Membrane</keyword>
<feature type="transmembrane region" description="Helical" evidence="1">
    <location>
        <begin position="12"/>
        <end position="32"/>
    </location>
</feature>
<name>A0A940NKL0_9BACI</name>
<accession>A0A940NKL0</accession>
<evidence type="ECO:0000313" key="3">
    <source>
        <dbReference type="Proteomes" id="UP000682134"/>
    </source>
</evidence>
<evidence type="ECO:0000313" key="2">
    <source>
        <dbReference type="EMBL" id="MBP0725922.1"/>
    </source>
</evidence>